<dbReference type="AlphaFoldDB" id="A0A9D3VEQ6"/>
<protein>
    <submittedName>
        <fullName evidence="2">Uncharacterized protein</fullName>
    </submittedName>
</protein>
<gene>
    <name evidence="2" type="ORF">J1N35_021434</name>
</gene>
<feature type="compositionally biased region" description="Basic and acidic residues" evidence="1">
    <location>
        <begin position="1"/>
        <end position="15"/>
    </location>
</feature>
<reference evidence="2 3" key="1">
    <citation type="journal article" date="2021" name="Plant Biotechnol. J.">
        <title>Multi-omics assisted identification of the key and species-specific regulatory components of drought-tolerant mechanisms in Gossypium stocksii.</title>
        <authorList>
            <person name="Yu D."/>
            <person name="Ke L."/>
            <person name="Zhang D."/>
            <person name="Wu Y."/>
            <person name="Sun Y."/>
            <person name="Mei J."/>
            <person name="Sun J."/>
            <person name="Sun Y."/>
        </authorList>
    </citation>
    <scope>NUCLEOTIDE SEQUENCE [LARGE SCALE GENOMIC DNA]</scope>
    <source>
        <strain evidence="3">cv. E1</strain>
        <tissue evidence="2">Leaf</tissue>
    </source>
</reference>
<dbReference type="EMBL" id="JAIQCV010000007">
    <property type="protein sequence ID" value="KAH1081673.1"/>
    <property type="molecule type" value="Genomic_DNA"/>
</dbReference>
<keyword evidence="3" id="KW-1185">Reference proteome</keyword>
<sequence>MRKGVSDAERERERGCLGPLDRWDNNASGMTRGELNRAGNANSSSFVLIHVANHEPLMLHASDCGAFQIVSTRFSDIPLPIAM</sequence>
<comment type="caution">
    <text evidence="2">The sequence shown here is derived from an EMBL/GenBank/DDBJ whole genome shotgun (WGS) entry which is preliminary data.</text>
</comment>
<accession>A0A9D3VEQ6</accession>
<evidence type="ECO:0000313" key="3">
    <source>
        <dbReference type="Proteomes" id="UP000828251"/>
    </source>
</evidence>
<feature type="region of interest" description="Disordered" evidence="1">
    <location>
        <begin position="1"/>
        <end position="20"/>
    </location>
</feature>
<name>A0A9D3VEQ6_9ROSI</name>
<dbReference type="Proteomes" id="UP000828251">
    <property type="component" value="Unassembled WGS sequence"/>
</dbReference>
<proteinExistence type="predicted"/>
<evidence type="ECO:0000313" key="2">
    <source>
        <dbReference type="EMBL" id="KAH1081673.1"/>
    </source>
</evidence>
<organism evidence="2 3">
    <name type="scientific">Gossypium stocksii</name>
    <dbReference type="NCBI Taxonomy" id="47602"/>
    <lineage>
        <taxon>Eukaryota</taxon>
        <taxon>Viridiplantae</taxon>
        <taxon>Streptophyta</taxon>
        <taxon>Embryophyta</taxon>
        <taxon>Tracheophyta</taxon>
        <taxon>Spermatophyta</taxon>
        <taxon>Magnoliopsida</taxon>
        <taxon>eudicotyledons</taxon>
        <taxon>Gunneridae</taxon>
        <taxon>Pentapetalae</taxon>
        <taxon>rosids</taxon>
        <taxon>malvids</taxon>
        <taxon>Malvales</taxon>
        <taxon>Malvaceae</taxon>
        <taxon>Malvoideae</taxon>
        <taxon>Gossypium</taxon>
    </lineage>
</organism>
<evidence type="ECO:0000256" key="1">
    <source>
        <dbReference type="SAM" id="MobiDB-lite"/>
    </source>
</evidence>